<dbReference type="RefSeq" id="WP_147800372.1">
    <property type="nucleotide sequence ID" value="NZ_VPFL01000016.1"/>
</dbReference>
<evidence type="ECO:0000313" key="1">
    <source>
        <dbReference type="EMBL" id="TXF11161.1"/>
    </source>
</evidence>
<organism evidence="1 2">
    <name type="scientific">Pelomicrobium methylotrophicum</name>
    <dbReference type="NCBI Taxonomy" id="2602750"/>
    <lineage>
        <taxon>Bacteria</taxon>
        <taxon>Pseudomonadati</taxon>
        <taxon>Pseudomonadota</taxon>
        <taxon>Hydrogenophilia</taxon>
        <taxon>Hydrogenophilia incertae sedis</taxon>
        <taxon>Pelomicrobium</taxon>
    </lineage>
</organism>
<dbReference type="AlphaFoldDB" id="A0A5C7EGQ4"/>
<dbReference type="OrthoDB" id="9342855at2"/>
<comment type="caution">
    <text evidence="1">The sequence shown here is derived from an EMBL/GenBank/DDBJ whole genome shotgun (WGS) entry which is preliminary data.</text>
</comment>
<dbReference type="InParanoid" id="A0A5C7EGQ4"/>
<sequence>MNKSRKQAFTVVDGGKAELERKRRLLFNQPWLFEHDEFERLCELFKLSYSEIEGLIGERIRKRAKDPLERDTLLAIIDGRHDEARNLISVMQRRNELGLSLISSS</sequence>
<accession>A0A5C7EGQ4</accession>
<gene>
    <name evidence="1" type="ORF">FR698_11640</name>
</gene>
<dbReference type="EMBL" id="VPFL01000016">
    <property type="protein sequence ID" value="TXF11161.1"/>
    <property type="molecule type" value="Genomic_DNA"/>
</dbReference>
<keyword evidence="2" id="KW-1185">Reference proteome</keyword>
<reference evidence="1 2" key="1">
    <citation type="submission" date="2019-08" db="EMBL/GenBank/DDBJ databases">
        <title>Pelomicrobium methylotrophicum gen. nov., sp. nov. a moderately thermophilic, facultatively anaerobic, lithoautotrophic and methylotrophic bacterium isolated from a terrestrial mud volcano.</title>
        <authorList>
            <person name="Slobodkina G.B."/>
            <person name="Merkel A.Y."/>
            <person name="Slobodkin A.I."/>
        </authorList>
    </citation>
    <scope>NUCLEOTIDE SEQUENCE [LARGE SCALE GENOMIC DNA]</scope>
    <source>
        <strain evidence="1 2">SM250</strain>
    </source>
</reference>
<evidence type="ECO:0000313" key="2">
    <source>
        <dbReference type="Proteomes" id="UP000321201"/>
    </source>
</evidence>
<dbReference type="Proteomes" id="UP000321201">
    <property type="component" value="Unassembled WGS sequence"/>
</dbReference>
<proteinExistence type="predicted"/>
<protein>
    <submittedName>
        <fullName evidence="1">Uncharacterized protein</fullName>
    </submittedName>
</protein>
<name>A0A5C7EGQ4_9PROT</name>